<dbReference type="Pfam" id="PF13515">
    <property type="entry name" value="FUSC_2"/>
    <property type="match status" value="1"/>
</dbReference>
<keyword evidence="4 7" id="KW-1133">Transmembrane helix</keyword>
<sequence>MIKNLTNLICAVFLWEGGPYLKAYYQSLLTIDAAKIDVPKGIRQGLLIFIALFIFYLFGELQTGLLVSMGTLSHIYLFGGTLKSKIKTALTVSATLALAMILGSLVGQHALLYAILLIAFAVIPFYVFTALGVKGPSSTFFIVAFGLASFMPYHPEAALYRGALVMLGGLLSVLVVYAEALLFKNTVQQQAVISDFRMLLSLAHHYSDFDQFKKTNQQALQTFSSSSQTLRSADIGLLKENKVNYERRLLFHEMAQVIFAELLELRARGYKAIPEDMIDMLEYLCLSVENQSSVSWKKSVDVDPQFEALAVALFRTEEVLNAPPEQLSYKMSTRDVNYVERLIQNLTPESMVFIMTLKYAAIVTAAVTFALLFNIERPYWVALSAHTVMLGIHTVSSMQRAGARIIGTSIGLLIILAILPLHPSPLAILLIIAVTGGITEMIVASNYSLAMIFITIQVLMMSAIAAGHLSQDFALLRITDTVIGVLIAVFGTLLLGRVTASARLPHMLAALLRQEAVAFHDLFTNDHQAEIRRRSFPLNQQVFNSRLTYTQASGELTADKEQVEAYYAVITLLEQISFTLNRLKEQSPKSLDDHTLSVYMLTFANVAKQIEYQQSLDKVELPELPEADYLRGMLNELQNYCSRYQAVS</sequence>
<protein>
    <submittedName>
        <fullName evidence="9">FUSC family protein</fullName>
    </submittedName>
</protein>
<evidence type="ECO:0000256" key="7">
    <source>
        <dbReference type="SAM" id="Phobius"/>
    </source>
</evidence>
<dbReference type="PANTHER" id="PTHR30509:SF9">
    <property type="entry name" value="MULTIDRUG RESISTANCE PROTEIN MDTO"/>
    <property type="match status" value="1"/>
</dbReference>
<reference evidence="9 10" key="1">
    <citation type="submission" date="2019-01" db="EMBL/GenBank/DDBJ databases">
        <title>Draft genome sequences of the type strains of six Macrococcus species.</title>
        <authorList>
            <person name="Mazhar S."/>
            <person name="Altermann E."/>
            <person name="Hill C."/>
            <person name="Mcauliffe O."/>
        </authorList>
    </citation>
    <scope>NUCLEOTIDE SEQUENCE [LARGE SCALE GENOMIC DNA]</scope>
    <source>
        <strain evidence="9 10">CCM4811</strain>
    </source>
</reference>
<dbReference type="AlphaFoldDB" id="A0A4R6BEZ8"/>
<dbReference type="EMBL" id="SCWA01000004">
    <property type="protein sequence ID" value="TDL98384.1"/>
    <property type="molecule type" value="Genomic_DNA"/>
</dbReference>
<comment type="caution">
    <text evidence="9">The sequence shown here is derived from an EMBL/GenBank/DDBJ whole genome shotgun (WGS) entry which is preliminary data.</text>
</comment>
<feature type="transmembrane region" description="Helical" evidence="7">
    <location>
        <begin position="475"/>
        <end position="496"/>
    </location>
</feature>
<evidence type="ECO:0000256" key="4">
    <source>
        <dbReference type="ARBA" id="ARBA00022989"/>
    </source>
</evidence>
<comment type="subcellular location">
    <subcellularLocation>
        <location evidence="1">Cell membrane</location>
        <topology evidence="1">Multi-pass membrane protein</topology>
    </subcellularLocation>
</comment>
<keyword evidence="10" id="KW-1185">Reference proteome</keyword>
<feature type="transmembrane region" description="Helical" evidence="7">
    <location>
        <begin position="351"/>
        <end position="373"/>
    </location>
</feature>
<organism evidence="9 10">
    <name type="scientific">Macrococcus brunensis</name>
    <dbReference type="NCBI Taxonomy" id="198483"/>
    <lineage>
        <taxon>Bacteria</taxon>
        <taxon>Bacillati</taxon>
        <taxon>Bacillota</taxon>
        <taxon>Bacilli</taxon>
        <taxon>Bacillales</taxon>
        <taxon>Staphylococcaceae</taxon>
        <taxon>Macrococcus</taxon>
    </lineage>
</organism>
<dbReference type="GO" id="GO:0005886">
    <property type="term" value="C:plasma membrane"/>
    <property type="evidence" value="ECO:0007669"/>
    <property type="project" value="UniProtKB-SubCell"/>
</dbReference>
<evidence type="ECO:0000313" key="9">
    <source>
        <dbReference type="EMBL" id="TDL98384.1"/>
    </source>
</evidence>
<accession>A0A4R6BEZ8</accession>
<feature type="transmembrane region" description="Helical" evidence="7">
    <location>
        <begin position="112"/>
        <end position="131"/>
    </location>
</feature>
<proteinExistence type="inferred from homology"/>
<feature type="transmembrane region" description="Helical" evidence="7">
    <location>
        <begin position="88"/>
        <end position="106"/>
    </location>
</feature>
<dbReference type="OrthoDB" id="581879at2"/>
<keyword evidence="2" id="KW-1003">Cell membrane</keyword>
<evidence type="ECO:0000256" key="5">
    <source>
        <dbReference type="ARBA" id="ARBA00023136"/>
    </source>
</evidence>
<feature type="transmembrane region" description="Helical" evidence="7">
    <location>
        <begin position="450"/>
        <end position="469"/>
    </location>
</feature>
<gene>
    <name evidence="9" type="ORF">ERX27_02815</name>
</gene>
<dbReference type="Proteomes" id="UP000295310">
    <property type="component" value="Unassembled WGS sequence"/>
</dbReference>
<evidence type="ECO:0000256" key="3">
    <source>
        <dbReference type="ARBA" id="ARBA00022692"/>
    </source>
</evidence>
<evidence type="ECO:0000256" key="6">
    <source>
        <dbReference type="ARBA" id="ARBA00043993"/>
    </source>
</evidence>
<keyword evidence="5 7" id="KW-0472">Membrane</keyword>
<evidence type="ECO:0000256" key="1">
    <source>
        <dbReference type="ARBA" id="ARBA00004651"/>
    </source>
</evidence>
<name>A0A4R6BEZ8_9STAP</name>
<keyword evidence="3 7" id="KW-0812">Transmembrane</keyword>
<dbReference type="PANTHER" id="PTHR30509">
    <property type="entry name" value="P-HYDROXYBENZOIC ACID EFFLUX PUMP SUBUNIT-RELATED"/>
    <property type="match status" value="1"/>
</dbReference>
<comment type="similarity">
    <text evidence="6">Belongs to the YccS/YhfK family.</text>
</comment>
<feature type="transmembrane region" description="Helical" evidence="7">
    <location>
        <begin position="47"/>
        <end position="67"/>
    </location>
</feature>
<evidence type="ECO:0000256" key="2">
    <source>
        <dbReference type="ARBA" id="ARBA00022475"/>
    </source>
</evidence>
<dbReference type="InterPro" id="IPR049453">
    <property type="entry name" value="Memb_transporter_dom"/>
</dbReference>
<feature type="transmembrane region" description="Helical" evidence="7">
    <location>
        <begin position="160"/>
        <end position="183"/>
    </location>
</feature>
<evidence type="ECO:0000259" key="8">
    <source>
        <dbReference type="Pfam" id="PF13515"/>
    </source>
</evidence>
<evidence type="ECO:0000313" key="10">
    <source>
        <dbReference type="Proteomes" id="UP000295310"/>
    </source>
</evidence>
<feature type="domain" description="Integral membrane bound transporter" evidence="8">
    <location>
        <begin position="366"/>
        <end position="490"/>
    </location>
</feature>
<feature type="transmembrane region" description="Helical" evidence="7">
    <location>
        <begin position="379"/>
        <end position="395"/>
    </location>
</feature>